<keyword evidence="6" id="KW-0496">Mitochondrion</keyword>
<comment type="function">
    <text evidence="8">Assembly factor required for Rieske Fe-S protein RIP1 incorporation into the cytochrome b-c1 (CIII) complex. Functions as a chaperone, binding to this subunit within the mitochondrial matrix and stabilizing it prior to its translocation and insertion into the late CIII dimeric intermediate within the mitochondrial inner membrane. Modulates the mitochondrial matrix zinc pool.</text>
</comment>
<dbReference type="GO" id="GO:0044183">
    <property type="term" value="F:protein folding chaperone"/>
    <property type="evidence" value="ECO:0007669"/>
    <property type="project" value="TreeGrafter"/>
</dbReference>
<dbReference type="Proteomes" id="UP000701801">
    <property type="component" value="Unassembled WGS sequence"/>
</dbReference>
<proteinExistence type="inferred from homology"/>
<comment type="caution">
    <text evidence="9">The sequence shown here is derived from an EMBL/GenBank/DDBJ whole genome shotgun (WGS) entry which is preliminary data.</text>
</comment>
<keyword evidence="7" id="KW-0143">Chaperone</keyword>
<evidence type="ECO:0000256" key="3">
    <source>
        <dbReference type="ARBA" id="ARBA00011589"/>
    </source>
</evidence>
<dbReference type="AlphaFoldDB" id="A0A9N9LZV7"/>
<accession>A0A9N9LZV7</accession>
<reference evidence="9" key="1">
    <citation type="submission" date="2021-07" db="EMBL/GenBank/DDBJ databases">
        <authorList>
            <person name="Durling M."/>
        </authorList>
    </citation>
    <scope>NUCLEOTIDE SEQUENCE</scope>
</reference>
<name>A0A9N9LZV7_9HELO</name>
<evidence type="ECO:0000256" key="2">
    <source>
        <dbReference type="ARBA" id="ARBA00009949"/>
    </source>
</evidence>
<dbReference type="PANTHER" id="PTHR46749:SF1">
    <property type="entry name" value="COMPLEX III ASSEMBLY FACTOR LYRM7"/>
    <property type="match status" value="1"/>
</dbReference>
<dbReference type="PANTHER" id="PTHR46749">
    <property type="entry name" value="COMPLEX III ASSEMBLY FACTOR LYRM7"/>
    <property type="match status" value="1"/>
</dbReference>
<evidence type="ECO:0000256" key="5">
    <source>
        <dbReference type="ARBA" id="ARBA00022946"/>
    </source>
</evidence>
<dbReference type="EMBL" id="CAJVRM010000485">
    <property type="protein sequence ID" value="CAG8981472.1"/>
    <property type="molecule type" value="Genomic_DNA"/>
</dbReference>
<comment type="subcellular location">
    <subcellularLocation>
        <location evidence="1">Mitochondrion matrix</location>
    </subcellularLocation>
</comment>
<evidence type="ECO:0000256" key="6">
    <source>
        <dbReference type="ARBA" id="ARBA00023128"/>
    </source>
</evidence>
<gene>
    <name evidence="9" type="ORF">HYALB_00003043</name>
</gene>
<evidence type="ECO:0000313" key="9">
    <source>
        <dbReference type="EMBL" id="CAG8981472.1"/>
    </source>
</evidence>
<protein>
    <recommendedName>
        <fullName evidence="4">Mitochondrial zinc maintenance protein 1, mitochondrial</fullName>
    </recommendedName>
</protein>
<keyword evidence="5" id="KW-0809">Transit peptide</keyword>
<evidence type="ECO:0000256" key="7">
    <source>
        <dbReference type="ARBA" id="ARBA00023186"/>
    </source>
</evidence>
<dbReference type="GO" id="GO:0034551">
    <property type="term" value="P:mitochondrial respiratory chain complex III assembly"/>
    <property type="evidence" value="ECO:0007669"/>
    <property type="project" value="InterPro"/>
</dbReference>
<sequence length="151" mass="16872">MALAAYRHVLRSARIAFQGDLPILQAARLEARTAFEQKASLQPNDPAVGPAIAHAEEVAKILTENIVQGKNIGGDKYSKFSCLSFSFSFPSKSMCVLSVTICSEKHWYRSREVLFYTELRIHEKTERGDNDTIKMPNGQKVVIDGKPCSQR</sequence>
<evidence type="ECO:0000256" key="8">
    <source>
        <dbReference type="ARBA" id="ARBA00025268"/>
    </source>
</evidence>
<evidence type="ECO:0000256" key="1">
    <source>
        <dbReference type="ARBA" id="ARBA00004305"/>
    </source>
</evidence>
<organism evidence="9 10">
    <name type="scientific">Hymenoscyphus albidus</name>
    <dbReference type="NCBI Taxonomy" id="595503"/>
    <lineage>
        <taxon>Eukaryota</taxon>
        <taxon>Fungi</taxon>
        <taxon>Dikarya</taxon>
        <taxon>Ascomycota</taxon>
        <taxon>Pezizomycotina</taxon>
        <taxon>Leotiomycetes</taxon>
        <taxon>Helotiales</taxon>
        <taxon>Helotiaceae</taxon>
        <taxon>Hymenoscyphus</taxon>
    </lineage>
</organism>
<comment type="similarity">
    <text evidence="2">Belongs to the complex I LYR family. MZM1 subfamily.</text>
</comment>
<dbReference type="GO" id="GO:0005759">
    <property type="term" value="C:mitochondrial matrix"/>
    <property type="evidence" value="ECO:0007669"/>
    <property type="project" value="UniProtKB-SubCell"/>
</dbReference>
<dbReference type="InterPro" id="IPR050435">
    <property type="entry name" value="MZM1/LYRM7"/>
</dbReference>
<dbReference type="InterPro" id="IPR045298">
    <property type="entry name" value="Complex1_LYR_LYRM7"/>
</dbReference>
<dbReference type="CDD" id="cd20267">
    <property type="entry name" value="Complex1_LYR_LYRM7"/>
    <property type="match status" value="1"/>
</dbReference>
<dbReference type="OrthoDB" id="529194at2759"/>
<keyword evidence="10" id="KW-1185">Reference proteome</keyword>
<evidence type="ECO:0000256" key="4">
    <source>
        <dbReference type="ARBA" id="ARBA00015108"/>
    </source>
</evidence>
<evidence type="ECO:0000313" key="10">
    <source>
        <dbReference type="Proteomes" id="UP000701801"/>
    </source>
</evidence>
<comment type="subunit">
    <text evidence="3">Interacts with RIP1.</text>
</comment>